<protein>
    <submittedName>
        <fullName evidence="1">Uncharacterized protein</fullName>
    </submittedName>
</protein>
<dbReference type="EMBL" id="ML208354">
    <property type="protein sequence ID" value="TFK68353.1"/>
    <property type="molecule type" value="Genomic_DNA"/>
</dbReference>
<gene>
    <name evidence="1" type="ORF">BDN72DRAFT_898215</name>
</gene>
<evidence type="ECO:0000313" key="1">
    <source>
        <dbReference type="EMBL" id="TFK68353.1"/>
    </source>
</evidence>
<proteinExistence type="predicted"/>
<name>A0ACD3ARK9_9AGAR</name>
<dbReference type="Proteomes" id="UP000308600">
    <property type="component" value="Unassembled WGS sequence"/>
</dbReference>
<evidence type="ECO:0000313" key="2">
    <source>
        <dbReference type="Proteomes" id="UP000308600"/>
    </source>
</evidence>
<organism evidence="1 2">
    <name type="scientific">Pluteus cervinus</name>
    <dbReference type="NCBI Taxonomy" id="181527"/>
    <lineage>
        <taxon>Eukaryota</taxon>
        <taxon>Fungi</taxon>
        <taxon>Dikarya</taxon>
        <taxon>Basidiomycota</taxon>
        <taxon>Agaricomycotina</taxon>
        <taxon>Agaricomycetes</taxon>
        <taxon>Agaricomycetidae</taxon>
        <taxon>Agaricales</taxon>
        <taxon>Pluteineae</taxon>
        <taxon>Pluteaceae</taxon>
        <taxon>Pluteus</taxon>
    </lineage>
</organism>
<sequence>MPRFTRPQKLNVPGLPSVPDQKEALDLLGPFIWQAEHDDKRKQFDKLAFKLWKDRFPVSNLHQRAFRTWFKRRLTWARFAAYPKRHVKILNWEAKLSVHADRLRRKDAWTCAAWEGRVLTTHQYDVAITPDERRELLFLIKFTGQVSASWERVSEHAALRQRRLARFGEEEAEEYRLNSQM</sequence>
<keyword evidence="2" id="KW-1185">Reference proteome</keyword>
<reference evidence="1 2" key="1">
    <citation type="journal article" date="2019" name="Nat. Ecol. Evol.">
        <title>Megaphylogeny resolves global patterns of mushroom evolution.</title>
        <authorList>
            <person name="Varga T."/>
            <person name="Krizsan K."/>
            <person name="Foldi C."/>
            <person name="Dima B."/>
            <person name="Sanchez-Garcia M."/>
            <person name="Sanchez-Ramirez S."/>
            <person name="Szollosi G.J."/>
            <person name="Szarkandi J.G."/>
            <person name="Papp V."/>
            <person name="Albert L."/>
            <person name="Andreopoulos W."/>
            <person name="Angelini C."/>
            <person name="Antonin V."/>
            <person name="Barry K.W."/>
            <person name="Bougher N.L."/>
            <person name="Buchanan P."/>
            <person name="Buyck B."/>
            <person name="Bense V."/>
            <person name="Catcheside P."/>
            <person name="Chovatia M."/>
            <person name="Cooper J."/>
            <person name="Damon W."/>
            <person name="Desjardin D."/>
            <person name="Finy P."/>
            <person name="Geml J."/>
            <person name="Haridas S."/>
            <person name="Hughes K."/>
            <person name="Justo A."/>
            <person name="Karasinski D."/>
            <person name="Kautmanova I."/>
            <person name="Kiss B."/>
            <person name="Kocsube S."/>
            <person name="Kotiranta H."/>
            <person name="LaButti K.M."/>
            <person name="Lechner B.E."/>
            <person name="Liimatainen K."/>
            <person name="Lipzen A."/>
            <person name="Lukacs Z."/>
            <person name="Mihaltcheva S."/>
            <person name="Morgado L.N."/>
            <person name="Niskanen T."/>
            <person name="Noordeloos M.E."/>
            <person name="Ohm R.A."/>
            <person name="Ortiz-Santana B."/>
            <person name="Ovrebo C."/>
            <person name="Racz N."/>
            <person name="Riley R."/>
            <person name="Savchenko A."/>
            <person name="Shiryaev A."/>
            <person name="Soop K."/>
            <person name="Spirin V."/>
            <person name="Szebenyi C."/>
            <person name="Tomsovsky M."/>
            <person name="Tulloss R.E."/>
            <person name="Uehling J."/>
            <person name="Grigoriev I.V."/>
            <person name="Vagvolgyi C."/>
            <person name="Papp T."/>
            <person name="Martin F.M."/>
            <person name="Miettinen O."/>
            <person name="Hibbett D.S."/>
            <person name="Nagy L.G."/>
        </authorList>
    </citation>
    <scope>NUCLEOTIDE SEQUENCE [LARGE SCALE GENOMIC DNA]</scope>
    <source>
        <strain evidence="1 2">NL-1719</strain>
    </source>
</reference>
<accession>A0ACD3ARK9</accession>